<dbReference type="Gene3D" id="1.10.3500.10">
    <property type="entry name" value="Tex N-terminal region-like"/>
    <property type="match status" value="1"/>
</dbReference>
<dbReference type="InterPro" id="IPR049540">
    <property type="entry name" value="Spt6-like_S1"/>
</dbReference>
<dbReference type="PANTHER" id="PTHR10145">
    <property type="entry name" value="TRANSCRIPTION ELONGATION FACTOR SPT6"/>
    <property type="match status" value="1"/>
</dbReference>
<organism evidence="5 6">
    <name type="scientific">Rhizophagus irregularis (strain DAOM 197198w)</name>
    <name type="common">Glomus intraradices</name>
    <dbReference type="NCBI Taxonomy" id="1432141"/>
    <lineage>
        <taxon>Eukaryota</taxon>
        <taxon>Fungi</taxon>
        <taxon>Fungi incertae sedis</taxon>
        <taxon>Mucoromycota</taxon>
        <taxon>Glomeromycotina</taxon>
        <taxon>Glomeromycetes</taxon>
        <taxon>Glomerales</taxon>
        <taxon>Glomeraceae</taxon>
        <taxon>Rhizophagus</taxon>
    </lineage>
</organism>
<evidence type="ECO:0000256" key="1">
    <source>
        <dbReference type="PROSITE-ProRule" id="PRU00191"/>
    </source>
</evidence>
<dbReference type="GO" id="GO:0034728">
    <property type="term" value="P:nucleosome organization"/>
    <property type="evidence" value="ECO:0007669"/>
    <property type="project" value="TreeGrafter"/>
</dbReference>
<dbReference type="Pfam" id="PF14632">
    <property type="entry name" value="SPT6_acidic"/>
    <property type="match status" value="1"/>
</dbReference>
<sequence>MDSDSVQIEQEVYGDEREPEEEDNQYSSSEAEESTDSEAAKEIAEGFIVDENEEEEVVEEVKEKRKKKKKKNKKRRHESSDDLSEDELDLIEENTGVKIARSEQKFKRLKRGVRKPSKDVKNIFDEDEEEEVLEENEEDFVVYDDGEDFIEGERHAPTLFDEVFHDLEDKYSFAFEKIEEPPDFNIESLEKVFSPEAYLTRKDKEIKLTDLPERFQLRPDIVVNRKLTKEEINQATDTITKSLADYHGILVSSQLSRSVKNALTLFGQEFVEVPYIWTYKRDLIANYDEDPVTTILSRTDLWHIFDLEYDFRKFVEMRDKLNSEIYKNHSQDSYVSKVFSEAKEIDELYDLSVYIKFQEKKKTISVQQVSPTEELRRKGMVSKNLKYLEYIHKGLLKIVDKFGVQIPSFVRSLNSETKLHQPVNESSTPREVALQLYPESKAPDELLKQSMELLAYEMSVDPMFRKFVRNNYMQNGLLITSGPLEAISDNNEIWSYCFWKIPIQKVFNIGGDFARILHYKNQNLINISFQLRNEEKFLETLKNNIVSDIPRRFDLETAPASSNHVEWNKYRVDAAFKAYNDILRPIIESWLIAKFKANAEQSIMEQCMLNLERKIDVKPFRTPEMRRNAIPRVFALSFGAGGIENDTCCVYINENGKKAQEWSWPMLKDLNSREGNEFLDALEEINPHVVAVRCYDFKTKFLLQTVKNFVRYHNERLKNQSDKATVIVTDDKVAMEYTASEIAKKEFPKSSELSRYCTSLARMIQNPLMEYLRLGDKILAIKFHPLQSFLPEEKFKEALDRAFVNVVNEVGVDINDILRDEFNEPRQRALHYICGFGPRKSIYLKQVIFGENYKPYYEPFIDSRATLKETYLEPKIFQNCAGFLRIRSDPLEPLDDSRIHPDLYDLARKYSRNTPDMDDARSNQKYFVMQLIKRENRNPFGDRRRDFEIPTDDQVFEMVTKETKDSLYPGLIVSVVVKSITTGALRVRLKNSGFECNIGWNYIDKKVNNNIEEGDTLDALVKSINKDDFTIVLSCKPRDLEKGHHISFYDKRFDEFIDRETKQNYQPPIKVKKVSQYVPKPKPKPPRTITHPCFERVSAQEAEEKLSTQPNGFYIIRPKTDNPDKLSITWKICDNVYRHFDIIELGLDPGLEVGRRLFVENEQTEYEALEELLVTYIEETNDFIDKMINHQRFRPTERQLDEFLESCLRNNPKYTAYGFYMDNSNPGCFIYGYKFRPGTRMSKMRGMFRPYGLRVEDLRFSNLDELINGMKQKIYERYSRKR</sequence>
<dbReference type="Gene3D" id="3.30.505.10">
    <property type="entry name" value="SH2 domain"/>
    <property type="match status" value="2"/>
</dbReference>
<feature type="compositionally biased region" description="Acidic residues" evidence="2">
    <location>
        <begin position="48"/>
        <end position="58"/>
    </location>
</feature>
<dbReference type="SUPFAM" id="SSF50249">
    <property type="entry name" value="Nucleic acid-binding proteins"/>
    <property type="match status" value="1"/>
</dbReference>
<dbReference type="GO" id="GO:0140673">
    <property type="term" value="P:transcription elongation-coupled chromatin remodeling"/>
    <property type="evidence" value="ECO:0007669"/>
    <property type="project" value="InterPro"/>
</dbReference>
<evidence type="ECO:0000313" key="5">
    <source>
        <dbReference type="EMBL" id="EXX73332.1"/>
    </source>
</evidence>
<dbReference type="OMA" id="GYFYLCF"/>
<dbReference type="InterPro" id="IPR012340">
    <property type="entry name" value="NA-bd_OB-fold"/>
</dbReference>
<evidence type="ECO:0000259" key="4">
    <source>
        <dbReference type="PROSITE" id="PS50126"/>
    </source>
</evidence>
<dbReference type="STRING" id="1432141.A0A015JUS5"/>
<dbReference type="InterPro" id="IPR000980">
    <property type="entry name" value="SH2"/>
</dbReference>
<dbReference type="CDD" id="cd09918">
    <property type="entry name" value="SH2_Nterm_SPT6_like"/>
    <property type="match status" value="1"/>
</dbReference>
<dbReference type="HOGENOM" id="CLU_001680_0_1_1"/>
<dbReference type="PANTHER" id="PTHR10145:SF6">
    <property type="entry name" value="TRANSCRIPTION ELONGATION FACTOR SPT6"/>
    <property type="match status" value="1"/>
</dbReference>
<protein>
    <submittedName>
        <fullName evidence="5">Spt6p</fullName>
    </submittedName>
</protein>
<evidence type="ECO:0000256" key="2">
    <source>
        <dbReference type="SAM" id="MobiDB-lite"/>
    </source>
</evidence>
<feature type="domain" description="SH2" evidence="3">
    <location>
        <begin position="1092"/>
        <end position="1196"/>
    </location>
</feature>
<dbReference type="SUPFAM" id="SSF53098">
    <property type="entry name" value="Ribonuclease H-like"/>
    <property type="match status" value="1"/>
</dbReference>
<dbReference type="EMBL" id="JEMT01014748">
    <property type="protein sequence ID" value="EXX73332.1"/>
    <property type="molecule type" value="Genomic_DNA"/>
</dbReference>
<dbReference type="Gene3D" id="2.40.50.140">
    <property type="entry name" value="Nucleic acid-binding proteins"/>
    <property type="match status" value="1"/>
</dbReference>
<dbReference type="Gene3D" id="1.10.150.850">
    <property type="entry name" value="Spt6, helix-hairpin-helix domain"/>
    <property type="match status" value="1"/>
</dbReference>
<dbReference type="InterPro" id="IPR003029">
    <property type="entry name" value="S1_domain"/>
</dbReference>
<dbReference type="InterPro" id="IPR028231">
    <property type="entry name" value="Spt6_YqgF"/>
</dbReference>
<dbReference type="InterPro" id="IPR017072">
    <property type="entry name" value="TF_Spt6"/>
</dbReference>
<dbReference type="InterPro" id="IPR035420">
    <property type="entry name" value="Spt6_SH2"/>
</dbReference>
<dbReference type="Pfam" id="PF14635">
    <property type="entry name" value="HHH_7"/>
    <property type="match status" value="1"/>
</dbReference>
<keyword evidence="6" id="KW-1185">Reference proteome</keyword>
<evidence type="ECO:0000313" key="6">
    <source>
        <dbReference type="Proteomes" id="UP000022910"/>
    </source>
</evidence>
<feature type="compositionally biased region" description="Basic residues" evidence="2">
    <location>
        <begin position="64"/>
        <end position="77"/>
    </location>
</feature>
<dbReference type="PROSITE" id="PS50001">
    <property type="entry name" value="SH2"/>
    <property type="match status" value="1"/>
</dbReference>
<feature type="domain" description="S1 motif" evidence="4">
    <location>
        <begin position="970"/>
        <end position="1036"/>
    </location>
</feature>
<feature type="compositionally biased region" description="Acidic residues" evidence="2">
    <location>
        <begin position="81"/>
        <end position="92"/>
    </location>
</feature>
<dbReference type="InterPro" id="IPR032706">
    <property type="entry name" value="Spt6_HHH"/>
</dbReference>
<dbReference type="InterPro" id="IPR023319">
    <property type="entry name" value="Tex-like_HTH_dom_sf"/>
</dbReference>
<dbReference type="Pfam" id="PF14641">
    <property type="entry name" value="HTH_44"/>
    <property type="match status" value="1"/>
</dbReference>
<dbReference type="InterPro" id="IPR036860">
    <property type="entry name" value="SH2_dom_sf"/>
</dbReference>
<dbReference type="SUPFAM" id="SSF158832">
    <property type="entry name" value="Tex N-terminal region-like"/>
    <property type="match status" value="1"/>
</dbReference>
<dbReference type="Pfam" id="PF14639">
    <property type="entry name" value="YqgF"/>
    <property type="match status" value="1"/>
</dbReference>
<dbReference type="PROSITE" id="PS50126">
    <property type="entry name" value="S1"/>
    <property type="match status" value="1"/>
</dbReference>
<evidence type="ECO:0000259" key="3">
    <source>
        <dbReference type="PROSITE" id="PS50001"/>
    </source>
</evidence>
<dbReference type="Pfam" id="PF21710">
    <property type="entry name" value="Spt6_S1"/>
    <property type="match status" value="1"/>
</dbReference>
<dbReference type="Gene3D" id="3.30.420.140">
    <property type="entry name" value="YqgF/RNase H-like domain"/>
    <property type="match status" value="1"/>
</dbReference>
<dbReference type="Pfam" id="PF14633">
    <property type="entry name" value="SH2_2"/>
    <property type="match status" value="1"/>
</dbReference>
<reference evidence="5 6" key="1">
    <citation type="submission" date="2014-02" db="EMBL/GenBank/DDBJ databases">
        <title>Single nucleus genome sequencing reveals high similarity among nuclei of an endomycorrhizal fungus.</title>
        <authorList>
            <person name="Lin K."/>
            <person name="Geurts R."/>
            <person name="Zhang Z."/>
            <person name="Limpens E."/>
            <person name="Saunders D.G."/>
            <person name="Mu D."/>
            <person name="Pang E."/>
            <person name="Cao H."/>
            <person name="Cha H."/>
            <person name="Lin T."/>
            <person name="Zhou Q."/>
            <person name="Shang Y."/>
            <person name="Li Y."/>
            <person name="Ivanov S."/>
            <person name="Sharma T."/>
            <person name="Velzen R.V."/>
            <person name="Ruijter N.D."/>
            <person name="Aanen D.K."/>
            <person name="Win J."/>
            <person name="Kamoun S."/>
            <person name="Bisseling T."/>
            <person name="Huang S."/>
        </authorList>
    </citation>
    <scope>NUCLEOTIDE SEQUENCE [LARGE SCALE GENOMIC DNA]</scope>
    <source>
        <strain evidence="6">DAOM197198w</strain>
    </source>
</reference>
<dbReference type="GO" id="GO:0003677">
    <property type="term" value="F:DNA binding"/>
    <property type="evidence" value="ECO:0007669"/>
    <property type="project" value="InterPro"/>
</dbReference>
<dbReference type="OrthoDB" id="995477at2759"/>
<dbReference type="InterPro" id="IPR028083">
    <property type="entry name" value="Spt6_acidic_N_dom"/>
</dbReference>
<dbReference type="InterPro" id="IPR023323">
    <property type="entry name" value="Tex-like_dom_sf"/>
</dbReference>
<accession>A0A015JUS5</accession>
<name>A0A015JUS5_RHIIW</name>
<dbReference type="Gene3D" id="1.10.10.2740">
    <property type="entry name" value="Spt6, Death-like domain"/>
    <property type="match status" value="1"/>
</dbReference>
<feature type="region of interest" description="Disordered" evidence="2">
    <location>
        <begin position="1"/>
        <end position="92"/>
    </location>
</feature>
<comment type="caution">
    <text evidence="5">The sequence shown here is derived from an EMBL/GenBank/DDBJ whole genome shotgun (WGS) entry which is preliminary data.</text>
</comment>
<dbReference type="GO" id="GO:0031491">
    <property type="term" value="F:nucleosome binding"/>
    <property type="evidence" value="ECO:0007669"/>
    <property type="project" value="TreeGrafter"/>
</dbReference>
<dbReference type="Gene3D" id="1.10.10.650">
    <property type="entry name" value="RuvA domain 2-like"/>
    <property type="match status" value="1"/>
</dbReference>
<dbReference type="InterPro" id="IPR028088">
    <property type="entry name" value="Spt6_HTH_DNA-bd_dom"/>
</dbReference>
<dbReference type="InterPro" id="IPR012337">
    <property type="entry name" value="RNaseH-like_sf"/>
</dbReference>
<gene>
    <name evidence="5" type="ORF">RirG_061320</name>
</gene>
<dbReference type="GO" id="GO:0008023">
    <property type="term" value="C:transcription elongation factor complex"/>
    <property type="evidence" value="ECO:0007669"/>
    <property type="project" value="TreeGrafter"/>
</dbReference>
<dbReference type="InterPro" id="IPR042066">
    <property type="entry name" value="Spt6_death-like"/>
</dbReference>
<dbReference type="SUPFAM" id="SSF55550">
    <property type="entry name" value="SH2 domain"/>
    <property type="match status" value="1"/>
</dbReference>
<dbReference type="InterPro" id="IPR035019">
    <property type="entry name" value="Spt6_SH2_N"/>
</dbReference>
<proteinExistence type="predicted"/>
<dbReference type="Proteomes" id="UP000022910">
    <property type="component" value="Unassembled WGS sequence"/>
</dbReference>
<feature type="compositionally biased region" description="Acidic residues" evidence="2">
    <location>
        <begin position="17"/>
        <end position="36"/>
    </location>
</feature>
<dbReference type="GO" id="GO:0042393">
    <property type="term" value="F:histone binding"/>
    <property type="evidence" value="ECO:0007669"/>
    <property type="project" value="TreeGrafter"/>
</dbReference>
<keyword evidence="1" id="KW-0727">SH2 domain</keyword>
<dbReference type="SMR" id="A0A015JUS5"/>
<dbReference type="SMART" id="SM00316">
    <property type="entry name" value="S1"/>
    <property type="match status" value="1"/>
</dbReference>
<dbReference type="InterPro" id="IPR037027">
    <property type="entry name" value="YqgF/RNaseH-like_dom_sf"/>
</dbReference>